<dbReference type="InterPro" id="IPR016164">
    <property type="entry name" value="FAD-linked_Oxase-like_C"/>
</dbReference>
<dbReference type="PROSITE" id="PS00198">
    <property type="entry name" value="4FE4S_FER_1"/>
    <property type="match status" value="1"/>
</dbReference>
<evidence type="ECO:0000256" key="6">
    <source>
        <dbReference type="ARBA" id="ARBA00023004"/>
    </source>
</evidence>
<keyword evidence="2" id="KW-0285">Flavoprotein</keyword>
<evidence type="ECO:0000256" key="7">
    <source>
        <dbReference type="ARBA" id="ARBA00023014"/>
    </source>
</evidence>
<reference evidence="10 11" key="1">
    <citation type="journal article" date="2014" name="Antonie Van Leeuwenhoek">
        <title>Roseivivax atlanticus sp. nov., isolated from surface seawater of the Atlantic Ocean.</title>
        <authorList>
            <person name="Li G."/>
            <person name="Lai Q."/>
            <person name="Liu X."/>
            <person name="Sun F."/>
            <person name="Shao Z."/>
        </authorList>
    </citation>
    <scope>NUCLEOTIDE SEQUENCE [LARGE SCALE GENOMIC DNA]</scope>
    <source>
        <strain evidence="10 11">22II-s10s</strain>
    </source>
</reference>
<dbReference type="PATRIC" id="fig|1317118.6.peg.1122"/>
<dbReference type="SUPFAM" id="SSF56176">
    <property type="entry name" value="FAD-binding/transporter-associated domain-like"/>
    <property type="match status" value="1"/>
</dbReference>
<feature type="domain" description="FAD-binding PCMH-type" evidence="9">
    <location>
        <begin position="45"/>
        <end position="266"/>
    </location>
</feature>
<dbReference type="InterPro" id="IPR016167">
    <property type="entry name" value="FAD-bd_PCMH_sub1"/>
</dbReference>
<dbReference type="Gene3D" id="1.10.1060.10">
    <property type="entry name" value="Alpha-helical ferredoxin"/>
    <property type="match status" value="1"/>
</dbReference>
<dbReference type="GO" id="GO:0008720">
    <property type="term" value="F:D-lactate dehydrogenase (NAD+) activity"/>
    <property type="evidence" value="ECO:0007669"/>
    <property type="project" value="TreeGrafter"/>
</dbReference>
<dbReference type="PROSITE" id="PS51387">
    <property type="entry name" value="FAD_PCMH"/>
    <property type="match status" value="1"/>
</dbReference>
<dbReference type="InterPro" id="IPR017896">
    <property type="entry name" value="4Fe4S_Fe-S-bd"/>
</dbReference>
<evidence type="ECO:0000256" key="3">
    <source>
        <dbReference type="ARBA" id="ARBA00022723"/>
    </source>
</evidence>
<dbReference type="GO" id="GO:1903457">
    <property type="term" value="P:lactate catabolic process"/>
    <property type="evidence" value="ECO:0007669"/>
    <property type="project" value="TreeGrafter"/>
</dbReference>
<proteinExistence type="predicted"/>
<dbReference type="GO" id="GO:0046872">
    <property type="term" value="F:metal ion binding"/>
    <property type="evidence" value="ECO:0007669"/>
    <property type="project" value="UniProtKB-KW"/>
</dbReference>
<dbReference type="PANTHER" id="PTHR11748">
    <property type="entry name" value="D-LACTATE DEHYDROGENASE"/>
    <property type="match status" value="1"/>
</dbReference>
<dbReference type="eggNOG" id="COG0247">
    <property type="taxonomic scope" value="Bacteria"/>
</dbReference>
<keyword evidence="4" id="KW-0274">FAD</keyword>
<dbReference type="STRING" id="1379903.ATO8_05446"/>
<evidence type="ECO:0000259" key="9">
    <source>
        <dbReference type="PROSITE" id="PS51387"/>
    </source>
</evidence>
<dbReference type="InterPro" id="IPR036318">
    <property type="entry name" value="FAD-bd_PCMH-like_sf"/>
</dbReference>
<dbReference type="Pfam" id="PF01565">
    <property type="entry name" value="FAD_binding_4"/>
    <property type="match status" value="1"/>
</dbReference>
<dbReference type="Gene3D" id="3.30.465.10">
    <property type="match status" value="1"/>
</dbReference>
<evidence type="ECO:0000313" key="10">
    <source>
        <dbReference type="EMBL" id="ETW13448.1"/>
    </source>
</evidence>
<dbReference type="RefSeq" id="WP_043842758.1">
    <property type="nucleotide sequence ID" value="NZ_AQQW01000003.1"/>
</dbReference>
<evidence type="ECO:0000313" key="11">
    <source>
        <dbReference type="Proteomes" id="UP000019063"/>
    </source>
</evidence>
<dbReference type="Pfam" id="PF02913">
    <property type="entry name" value="FAD-oxidase_C"/>
    <property type="match status" value="1"/>
</dbReference>
<feature type="domain" description="4Fe-4S ferredoxin-type" evidence="8">
    <location>
        <begin position="602"/>
        <end position="633"/>
    </location>
</feature>
<dbReference type="SUPFAM" id="SSF46548">
    <property type="entry name" value="alpha-helical ferredoxin"/>
    <property type="match status" value="1"/>
</dbReference>
<dbReference type="GO" id="GO:0004458">
    <property type="term" value="F:D-lactate dehydrogenase (cytochrome) activity"/>
    <property type="evidence" value="ECO:0007669"/>
    <property type="project" value="TreeGrafter"/>
</dbReference>
<dbReference type="InterPro" id="IPR017900">
    <property type="entry name" value="4Fe4S_Fe_S_CS"/>
</dbReference>
<protein>
    <submittedName>
        <fullName evidence="10">FAD linked oxidase</fullName>
    </submittedName>
</protein>
<dbReference type="Gene3D" id="3.30.70.2190">
    <property type="match status" value="1"/>
</dbReference>
<dbReference type="Gene3D" id="3.30.70.2740">
    <property type="match status" value="1"/>
</dbReference>
<evidence type="ECO:0000259" key="8">
    <source>
        <dbReference type="PROSITE" id="PS51379"/>
    </source>
</evidence>
<gene>
    <name evidence="10" type="ORF">ATO8_05446</name>
</gene>
<keyword evidence="7" id="KW-0411">Iron-sulfur</keyword>
<keyword evidence="3" id="KW-0479">Metal-binding</keyword>
<evidence type="ECO:0000256" key="5">
    <source>
        <dbReference type="ARBA" id="ARBA00023002"/>
    </source>
</evidence>
<dbReference type="InterPro" id="IPR009051">
    <property type="entry name" value="Helical_ferredxn"/>
</dbReference>
<dbReference type="AlphaFoldDB" id="W4HM31"/>
<dbReference type="eggNOG" id="COG0277">
    <property type="taxonomic scope" value="Bacteria"/>
</dbReference>
<evidence type="ECO:0000256" key="1">
    <source>
        <dbReference type="ARBA" id="ARBA00001974"/>
    </source>
</evidence>
<comment type="cofactor">
    <cofactor evidence="1">
        <name>FAD</name>
        <dbReference type="ChEBI" id="CHEBI:57692"/>
    </cofactor>
</comment>
<accession>W4HM31</accession>
<sequence length="947" mass="102258">MTKQTPDATPALDRLPAVLREAGFRGEVERDTALLAAMSTDNSVYRIRPDIVAAPCDSEDVVTLMAVMERPEFATIPLTPRGGGTGTNGQSLNRGLVLDMRRHMTRLLKVDATEGWAEVEPGIVLDDLNARLRPHGLFFAPETSTSTRCAVGGMVSTDASGKGSRVYGKTSDNLLGVEIARGSGLISSLAPAPDWARPMLDSAEGAARAGRDAFVANTPRLTRRYTGYDLERACPDAETFEWWRLFPGSEGTLGPITRLRLALRPLPKEKRLVVAGFDSFRASLAAATPLLADDPTAIEVMDERVQQLAEEAGLLSGLPQGLRPTGTGPLAYTFLEFNGDDPDDLDAKIASCRDRLHGLDGIRAVHVAADADEIRALWAIRSAGVGLLGKVTGRARPVAFVEDCVVPPEALADFLDGFLAILDRHGLSFGIYGHVDVGCLHIRPALNIDAEDDRETLVAVSDAIFDLVVAHGGIFWGEHGKGVRGAYLERWIGPEAFAALQGVKAAFDPSDRFNPGKLVTAGQPVMGIATTSFRPFNAADDDPLQNAFRCNGNAQCLSYAATTPMCPSFKATEDLRHSPKGRADALRAWNRGRDGAAEIDEADLLGVLDTCLGCKACTSSCPVQVDIPWMRGAFYADYYARHRRPLTDRLTLLAERFSPWLAKVAPLGRPVWPLVRPLAERVLSLRDLPGELARPVPRRARIEAAELGTRALPDNAVLVWQDWFSALFDEAAQTDVRRGLEALGYRPLFVRMMPSGKAAGDMGDRAGFARMADQLTGALRAGARTGAPMIGLDPAFVMAVRQDYRKSGRDVPELLLPQEFLARALPDGPDWPRVSEPGAPIRLFSHCTEATGVPGAGRTWAAVFEAVGLRVETPATGCCGMAGLFGHKARHQEMSRRLFDLSWAAPLSDTDDAAATGFSCRCQAERFGGQAVRHPLGILADRLEGKR</sequence>
<dbReference type="InterPro" id="IPR004113">
    <property type="entry name" value="FAD-bd_oxidored_4_C"/>
</dbReference>
<dbReference type="InterPro" id="IPR016166">
    <property type="entry name" value="FAD-bd_PCMH"/>
</dbReference>
<keyword evidence="11" id="KW-1185">Reference proteome</keyword>
<dbReference type="EMBL" id="AQQW01000003">
    <property type="protein sequence ID" value="ETW13448.1"/>
    <property type="molecule type" value="Genomic_DNA"/>
</dbReference>
<evidence type="ECO:0000256" key="2">
    <source>
        <dbReference type="ARBA" id="ARBA00022630"/>
    </source>
</evidence>
<dbReference type="Proteomes" id="UP000019063">
    <property type="component" value="Unassembled WGS sequence"/>
</dbReference>
<comment type="caution">
    <text evidence="10">The sequence shown here is derived from an EMBL/GenBank/DDBJ whole genome shotgun (WGS) entry which is preliminary data.</text>
</comment>
<dbReference type="Gene3D" id="3.30.43.10">
    <property type="entry name" value="Uridine Diphospho-n-acetylenolpyruvylglucosamine Reductase, domain 2"/>
    <property type="match status" value="1"/>
</dbReference>
<keyword evidence="6" id="KW-0408">Iron</keyword>
<dbReference type="PROSITE" id="PS51379">
    <property type="entry name" value="4FE4S_FER_2"/>
    <property type="match status" value="1"/>
</dbReference>
<dbReference type="PANTHER" id="PTHR11748:SF119">
    <property type="entry name" value="D-2-HYDROXYGLUTARATE DEHYDROGENASE"/>
    <property type="match status" value="1"/>
</dbReference>
<dbReference type="InterPro" id="IPR006094">
    <property type="entry name" value="Oxid_FAD_bind_N"/>
</dbReference>
<evidence type="ECO:0000256" key="4">
    <source>
        <dbReference type="ARBA" id="ARBA00022827"/>
    </source>
</evidence>
<dbReference type="Pfam" id="PF13183">
    <property type="entry name" value="Fer4_8"/>
    <property type="match status" value="1"/>
</dbReference>
<dbReference type="SUPFAM" id="SSF55103">
    <property type="entry name" value="FAD-linked oxidases, C-terminal domain"/>
    <property type="match status" value="1"/>
</dbReference>
<keyword evidence="5" id="KW-0560">Oxidoreductase</keyword>
<organism evidence="10 11">
    <name type="scientific">Roseivivax marinus</name>
    <dbReference type="NCBI Taxonomy" id="1379903"/>
    <lineage>
        <taxon>Bacteria</taxon>
        <taxon>Pseudomonadati</taxon>
        <taxon>Pseudomonadota</taxon>
        <taxon>Alphaproteobacteria</taxon>
        <taxon>Rhodobacterales</taxon>
        <taxon>Roseobacteraceae</taxon>
        <taxon>Roseivivax</taxon>
    </lineage>
</organism>
<dbReference type="GO" id="GO:0071949">
    <property type="term" value="F:FAD binding"/>
    <property type="evidence" value="ECO:0007669"/>
    <property type="project" value="InterPro"/>
</dbReference>
<dbReference type="InterPro" id="IPR016169">
    <property type="entry name" value="FAD-bd_PCMH_sub2"/>
</dbReference>
<dbReference type="GO" id="GO:0051536">
    <property type="term" value="F:iron-sulfur cluster binding"/>
    <property type="evidence" value="ECO:0007669"/>
    <property type="project" value="UniProtKB-KW"/>
</dbReference>
<name>W4HM31_9RHOB</name>